<comment type="caution">
    <text evidence="4">The sequence shown here is derived from an EMBL/GenBank/DDBJ whole genome shotgun (WGS) entry which is preliminary data.</text>
</comment>
<dbReference type="EMBL" id="ADFP01000140">
    <property type="protein sequence ID" value="EFB89324.1"/>
    <property type="molecule type" value="Genomic_DNA"/>
</dbReference>
<keyword evidence="1 4" id="KW-0378">Hydrolase</keyword>
<dbReference type="GO" id="GO:0016787">
    <property type="term" value="F:hydrolase activity"/>
    <property type="evidence" value="ECO:0007669"/>
    <property type="project" value="UniProtKB-KW"/>
</dbReference>
<dbReference type="InterPro" id="IPR011042">
    <property type="entry name" value="6-blade_b-propeller_TolB-like"/>
</dbReference>
<keyword evidence="2" id="KW-0732">Signal</keyword>
<dbReference type="PANTHER" id="PTHR42776">
    <property type="entry name" value="SERINE PEPTIDASE S9 FAMILY MEMBER"/>
    <property type="match status" value="1"/>
</dbReference>
<reference evidence="4 5" key="1">
    <citation type="submission" date="2009-12" db="EMBL/GenBank/DDBJ databases">
        <authorList>
            <person name="Shrivastava S."/>
            <person name="Madupu R."/>
            <person name="Durkin A.S."/>
            <person name="Torralba M."/>
            <person name="Methe B."/>
            <person name="Sutton G.G."/>
            <person name="Strausberg R.L."/>
            <person name="Nelson K.E."/>
        </authorList>
    </citation>
    <scope>NUCLEOTIDE SEQUENCE [LARGE SCALE GENOMIC DNA]</scope>
    <source>
        <strain evidence="4 5">W5455</strain>
    </source>
</reference>
<dbReference type="Gene3D" id="3.40.50.1820">
    <property type="entry name" value="alpha/beta hydrolase"/>
    <property type="match status" value="1"/>
</dbReference>
<dbReference type="EC" id="3.4.-.-" evidence="4"/>
<evidence type="ECO:0000313" key="5">
    <source>
        <dbReference type="Proteomes" id="UP000006462"/>
    </source>
</evidence>
<proteinExistence type="predicted"/>
<organism evidence="4 5">
    <name type="scientific">Pyramidobacter piscolens W5455</name>
    <dbReference type="NCBI Taxonomy" id="352165"/>
    <lineage>
        <taxon>Bacteria</taxon>
        <taxon>Thermotogati</taxon>
        <taxon>Synergistota</taxon>
        <taxon>Synergistia</taxon>
        <taxon>Synergistales</taxon>
        <taxon>Dethiosulfovibrionaceae</taxon>
        <taxon>Pyramidobacter</taxon>
    </lineage>
</organism>
<dbReference type="Pfam" id="PF00326">
    <property type="entry name" value="Peptidase_S9"/>
    <property type="match status" value="1"/>
</dbReference>
<accession>A0ABM9ZQR0</accession>
<feature type="signal peptide" evidence="2">
    <location>
        <begin position="1"/>
        <end position="23"/>
    </location>
</feature>
<evidence type="ECO:0000256" key="2">
    <source>
        <dbReference type="SAM" id="SignalP"/>
    </source>
</evidence>
<feature type="domain" description="Peptidase S9 prolyl oligopeptidase catalytic" evidence="3">
    <location>
        <begin position="419"/>
        <end position="631"/>
    </location>
</feature>
<gene>
    <name evidence="4" type="ORF">HMPREF7215_2679</name>
</gene>
<dbReference type="Gene3D" id="2.120.10.30">
    <property type="entry name" value="TolB, C-terminal domain"/>
    <property type="match status" value="1"/>
</dbReference>
<evidence type="ECO:0000259" key="3">
    <source>
        <dbReference type="Pfam" id="PF00326"/>
    </source>
</evidence>
<dbReference type="SUPFAM" id="SSF82171">
    <property type="entry name" value="DPP6 N-terminal domain-like"/>
    <property type="match status" value="1"/>
</dbReference>
<dbReference type="InterPro" id="IPR001375">
    <property type="entry name" value="Peptidase_S9_cat"/>
</dbReference>
<dbReference type="PANTHER" id="PTHR42776:SF27">
    <property type="entry name" value="DIPEPTIDYL PEPTIDASE FAMILY MEMBER 6"/>
    <property type="match status" value="1"/>
</dbReference>
<evidence type="ECO:0000256" key="1">
    <source>
        <dbReference type="ARBA" id="ARBA00022801"/>
    </source>
</evidence>
<evidence type="ECO:0000313" key="4">
    <source>
        <dbReference type="EMBL" id="EFB89324.1"/>
    </source>
</evidence>
<protein>
    <submittedName>
        <fullName evidence="4">Peptidase, S9A/B/C family, catalytic domain protein</fullName>
        <ecNumber evidence="4">3.4.-.-</ecNumber>
    </submittedName>
</protein>
<keyword evidence="5" id="KW-1185">Reference proteome</keyword>
<sequence>MIALKISLLIAAALLALTTAAGAAERPPLIPVEDFFRLPDKARFTISPDGLHYAWMAPWKGRMNVYVASVDALSTGKGTRVTSATERDIAGYGWVSNDRLVYMQDKGGDENHHIYSVARDGSDVRDMTPFDGVKSGIVDQLEEDDEHILIEMNKRDRRVFDVYRLNVLTGSLELIAENPGTIVGWGTDHDGKLRLATEYVGTTTRLLYRDTEDSPWKTLFETDFRDSVSPQVFTADNKRLYVISDIGRDKGALFEYDPATGEQKLIYENDEAGVGGVIWSDLRKKLLGATYYTDKLHRVYFDKEAEAFYNKLQAQFPDLRVGVSDMSKDEKRMFVSVGSDRVPGRLYYYDKDQPDTFAQVTDFYPWLKEEYLAEMKPISYAARDGLTIHGYLTLPVGVEAKNLPAIVVVHGGPESRDTWGYDTEAQLLANRGLAVLQVNYRVSTGYGKAFWEAGFKQWGLKQQDDITDGVAWLIAQGVADPKRIAIYGGSYGGYATLMGLIKTPELYACGVDYVGVSNIFTLFQSIPEYWKPLLEQMYETIGHPEKDKAQFEATSPALHADKIKAPLFIAQGANDPRVVKAQSDAMVEAMRRRGVKVQYMVKDNEGHGFHNEENRFDFYRAMDAFLTEHLGLGRDGE</sequence>
<dbReference type="InterPro" id="IPR029058">
    <property type="entry name" value="AB_hydrolase_fold"/>
</dbReference>
<feature type="chain" id="PRO_5046453383" evidence="2">
    <location>
        <begin position="24"/>
        <end position="637"/>
    </location>
</feature>
<dbReference type="Proteomes" id="UP000006462">
    <property type="component" value="Unassembled WGS sequence"/>
</dbReference>
<name>A0ABM9ZQR0_9BACT</name>
<dbReference type="SUPFAM" id="SSF53474">
    <property type="entry name" value="alpha/beta-Hydrolases"/>
    <property type="match status" value="1"/>
</dbReference>